<keyword evidence="2" id="KW-1185">Reference proteome</keyword>
<evidence type="ECO:0000313" key="1">
    <source>
        <dbReference type="EMBL" id="EOA88797.1"/>
    </source>
</evidence>
<dbReference type="HOGENOM" id="CLU_2741652_0_0_1"/>
<organism evidence="1 2">
    <name type="scientific">Exserohilum turcicum (strain 28A)</name>
    <name type="common">Northern leaf blight fungus</name>
    <name type="synonym">Setosphaeria turcica</name>
    <dbReference type="NCBI Taxonomy" id="671987"/>
    <lineage>
        <taxon>Eukaryota</taxon>
        <taxon>Fungi</taxon>
        <taxon>Dikarya</taxon>
        <taxon>Ascomycota</taxon>
        <taxon>Pezizomycotina</taxon>
        <taxon>Dothideomycetes</taxon>
        <taxon>Pleosporomycetidae</taxon>
        <taxon>Pleosporales</taxon>
        <taxon>Pleosporineae</taxon>
        <taxon>Pleosporaceae</taxon>
        <taxon>Exserohilum</taxon>
    </lineage>
</organism>
<gene>
    <name evidence="1" type="ORF">SETTUDRAFT_168045</name>
</gene>
<name>R0KLF8_EXST2</name>
<reference evidence="1 2" key="1">
    <citation type="journal article" date="2012" name="PLoS Pathog.">
        <title>Diverse lifestyles and strategies of plant pathogenesis encoded in the genomes of eighteen Dothideomycetes fungi.</title>
        <authorList>
            <person name="Ohm R.A."/>
            <person name="Feau N."/>
            <person name="Henrissat B."/>
            <person name="Schoch C.L."/>
            <person name="Horwitz B.A."/>
            <person name="Barry K.W."/>
            <person name="Condon B.J."/>
            <person name="Copeland A.C."/>
            <person name="Dhillon B."/>
            <person name="Glaser F."/>
            <person name="Hesse C.N."/>
            <person name="Kosti I."/>
            <person name="LaButti K."/>
            <person name="Lindquist E.A."/>
            <person name="Lucas S."/>
            <person name="Salamov A.A."/>
            <person name="Bradshaw R.E."/>
            <person name="Ciuffetti L."/>
            <person name="Hamelin R.C."/>
            <person name="Kema G.H.J."/>
            <person name="Lawrence C."/>
            <person name="Scott J.A."/>
            <person name="Spatafora J.W."/>
            <person name="Turgeon B.G."/>
            <person name="de Wit P.J.G.M."/>
            <person name="Zhong S."/>
            <person name="Goodwin S.B."/>
            <person name="Grigoriev I.V."/>
        </authorList>
    </citation>
    <scope>NUCLEOTIDE SEQUENCE [LARGE SCALE GENOMIC DNA]</scope>
    <source>
        <strain evidence="2">28A</strain>
    </source>
</reference>
<dbReference type="EMBL" id="KB908526">
    <property type="protein sequence ID" value="EOA88797.1"/>
    <property type="molecule type" value="Genomic_DNA"/>
</dbReference>
<dbReference type="AlphaFoldDB" id="R0KLF8"/>
<proteinExistence type="predicted"/>
<dbReference type="GeneID" id="19400404"/>
<protein>
    <submittedName>
        <fullName evidence="1">Uncharacterized protein</fullName>
    </submittedName>
</protein>
<accession>R0KLF8</accession>
<reference evidence="1 2" key="2">
    <citation type="journal article" date="2013" name="PLoS Genet.">
        <title>Comparative genome structure, secondary metabolite, and effector coding capacity across Cochliobolus pathogens.</title>
        <authorList>
            <person name="Condon B.J."/>
            <person name="Leng Y."/>
            <person name="Wu D."/>
            <person name="Bushley K.E."/>
            <person name="Ohm R.A."/>
            <person name="Otillar R."/>
            <person name="Martin J."/>
            <person name="Schackwitz W."/>
            <person name="Grimwood J."/>
            <person name="MohdZainudin N."/>
            <person name="Xue C."/>
            <person name="Wang R."/>
            <person name="Manning V.A."/>
            <person name="Dhillon B."/>
            <person name="Tu Z.J."/>
            <person name="Steffenson B.J."/>
            <person name="Salamov A."/>
            <person name="Sun H."/>
            <person name="Lowry S."/>
            <person name="LaButti K."/>
            <person name="Han J."/>
            <person name="Copeland A."/>
            <person name="Lindquist E."/>
            <person name="Barry K."/>
            <person name="Schmutz J."/>
            <person name="Baker S.E."/>
            <person name="Ciuffetti L.M."/>
            <person name="Grigoriev I.V."/>
            <person name="Zhong S."/>
            <person name="Turgeon B.G."/>
        </authorList>
    </citation>
    <scope>NUCLEOTIDE SEQUENCE [LARGE SCALE GENOMIC DNA]</scope>
    <source>
        <strain evidence="2">28A</strain>
    </source>
</reference>
<dbReference type="RefSeq" id="XP_008023463.1">
    <property type="nucleotide sequence ID" value="XM_008025272.1"/>
</dbReference>
<sequence length="71" mass="7904">MQYQPIPSRVLYGVLNISTSFNPSLPFKHHTQSSITNQSSHTLSYGLQTPFPHPLNTKLIVTSPILPSFPV</sequence>
<dbReference type="Proteomes" id="UP000016935">
    <property type="component" value="Unassembled WGS sequence"/>
</dbReference>
<evidence type="ECO:0000313" key="2">
    <source>
        <dbReference type="Proteomes" id="UP000016935"/>
    </source>
</evidence>